<evidence type="ECO:0008006" key="3">
    <source>
        <dbReference type="Google" id="ProtNLM"/>
    </source>
</evidence>
<dbReference type="GO" id="GO:0003676">
    <property type="term" value="F:nucleic acid binding"/>
    <property type="evidence" value="ECO:0007669"/>
    <property type="project" value="InterPro"/>
</dbReference>
<reference evidence="1" key="1">
    <citation type="submission" date="2023-08" db="EMBL/GenBank/DDBJ databases">
        <title>A de novo genome assembly of Solanum verrucosum Schlechtendal, a Mexican diploid species geographically isolated from the other diploid A-genome species in potato relatives.</title>
        <authorList>
            <person name="Hosaka K."/>
        </authorList>
    </citation>
    <scope>NUCLEOTIDE SEQUENCE</scope>
    <source>
        <tissue evidence="1">Young leaves</tissue>
    </source>
</reference>
<dbReference type="InterPro" id="IPR053151">
    <property type="entry name" value="RNase_H-like"/>
</dbReference>
<organism evidence="1 2">
    <name type="scientific">Solanum verrucosum</name>
    <dbReference type="NCBI Taxonomy" id="315347"/>
    <lineage>
        <taxon>Eukaryota</taxon>
        <taxon>Viridiplantae</taxon>
        <taxon>Streptophyta</taxon>
        <taxon>Embryophyta</taxon>
        <taxon>Tracheophyta</taxon>
        <taxon>Spermatophyta</taxon>
        <taxon>Magnoliopsida</taxon>
        <taxon>eudicotyledons</taxon>
        <taxon>Gunneridae</taxon>
        <taxon>Pentapetalae</taxon>
        <taxon>asterids</taxon>
        <taxon>lamiids</taxon>
        <taxon>Solanales</taxon>
        <taxon>Solanaceae</taxon>
        <taxon>Solanoideae</taxon>
        <taxon>Solaneae</taxon>
        <taxon>Solanum</taxon>
    </lineage>
</organism>
<dbReference type="PANTHER" id="PTHR47723">
    <property type="entry name" value="OS05G0353850 PROTEIN"/>
    <property type="match status" value="1"/>
</dbReference>
<accession>A0AAF0U9W1</accession>
<evidence type="ECO:0000313" key="1">
    <source>
        <dbReference type="EMBL" id="WMV42022.1"/>
    </source>
</evidence>
<dbReference type="AlphaFoldDB" id="A0AAF0U9W1"/>
<dbReference type="InterPro" id="IPR044730">
    <property type="entry name" value="RNase_H-like_dom_plant"/>
</dbReference>
<evidence type="ECO:0000313" key="2">
    <source>
        <dbReference type="Proteomes" id="UP001234989"/>
    </source>
</evidence>
<name>A0AAF0U9W1_SOLVR</name>
<sequence>MAIKWRKPGLGFLKPSSDWSSRENTGPGGCRGSVKNENGMLIAAYAFNLGEVEVETDSLLLIQWITDTSKPPWRIWDDIKHNKRVIKFFEATIIQHTYRKGTHVVDRLANYGVQFIYTEWFSTPQKLPIEIRGEYKMDILEFPCFRRTKKLQDHLSGKELGNNLQF</sequence>
<dbReference type="PANTHER" id="PTHR47723:SF19">
    <property type="entry name" value="POLYNUCLEOTIDYL TRANSFERASE, RIBONUCLEASE H-LIKE SUPERFAMILY PROTEIN"/>
    <property type="match status" value="1"/>
</dbReference>
<dbReference type="SUPFAM" id="SSF53098">
    <property type="entry name" value="Ribonuclease H-like"/>
    <property type="match status" value="1"/>
</dbReference>
<proteinExistence type="predicted"/>
<dbReference type="Gene3D" id="3.30.420.10">
    <property type="entry name" value="Ribonuclease H-like superfamily/Ribonuclease H"/>
    <property type="match status" value="1"/>
</dbReference>
<dbReference type="Proteomes" id="UP001234989">
    <property type="component" value="Chromosome 8"/>
</dbReference>
<dbReference type="InterPro" id="IPR036397">
    <property type="entry name" value="RNaseH_sf"/>
</dbReference>
<keyword evidence="2" id="KW-1185">Reference proteome</keyword>
<gene>
    <name evidence="1" type="ORF">MTR67_035407</name>
</gene>
<protein>
    <recommendedName>
        <fullName evidence="3">RNase H type-1 domain-containing protein</fullName>
    </recommendedName>
</protein>
<dbReference type="InterPro" id="IPR012337">
    <property type="entry name" value="RNaseH-like_sf"/>
</dbReference>
<dbReference type="CDD" id="cd06222">
    <property type="entry name" value="RNase_H_like"/>
    <property type="match status" value="1"/>
</dbReference>
<dbReference type="EMBL" id="CP133619">
    <property type="protein sequence ID" value="WMV42022.1"/>
    <property type="molecule type" value="Genomic_DNA"/>
</dbReference>